<name>A0A7S4C314_CHRCT</name>
<evidence type="ECO:0000256" key="1">
    <source>
        <dbReference type="SAM" id="Phobius"/>
    </source>
</evidence>
<gene>
    <name evidence="2" type="ORF">PCAR00345_LOCUS38100</name>
</gene>
<evidence type="ECO:0000313" key="2">
    <source>
        <dbReference type="EMBL" id="CAE0785392.1"/>
    </source>
</evidence>
<proteinExistence type="predicted"/>
<reference evidence="2" key="1">
    <citation type="submission" date="2021-01" db="EMBL/GenBank/DDBJ databases">
        <authorList>
            <person name="Corre E."/>
            <person name="Pelletier E."/>
            <person name="Niang G."/>
            <person name="Scheremetjew M."/>
            <person name="Finn R."/>
            <person name="Kale V."/>
            <person name="Holt S."/>
            <person name="Cochrane G."/>
            <person name="Meng A."/>
            <person name="Brown T."/>
            <person name="Cohen L."/>
        </authorList>
    </citation>
    <scope>NUCLEOTIDE SEQUENCE</scope>
    <source>
        <strain evidence="2">CCMP645</strain>
    </source>
</reference>
<keyword evidence="1" id="KW-0812">Transmembrane</keyword>
<dbReference type="AlphaFoldDB" id="A0A7S4C314"/>
<keyword evidence="1" id="KW-1133">Transmembrane helix</keyword>
<accession>A0A7S4C314</accession>
<feature type="transmembrane region" description="Helical" evidence="1">
    <location>
        <begin position="7"/>
        <end position="27"/>
    </location>
</feature>
<protein>
    <submittedName>
        <fullName evidence="2">Uncharacterized protein</fullName>
    </submittedName>
</protein>
<sequence>MRPRDAVVLSVLCPTLIVQYILLWVAATSAYVHFTACHHNQLGGVKGSWRAWDAGLCFTEEQLWCRANPDKHPDCKTADCRAEEVRLSLGGDPVLTTVFTGCSQADTDRIVFLRRTYGLNLTTDTPNDDFVDDAVCVPPGDKRSRNVQLCMTDAEASARGLFYISRPKISIRWPLFNCTNWRSCKEITVDPPPGT</sequence>
<keyword evidence="1" id="KW-0472">Membrane</keyword>
<dbReference type="EMBL" id="HBIZ01061349">
    <property type="protein sequence ID" value="CAE0785392.1"/>
    <property type="molecule type" value="Transcribed_RNA"/>
</dbReference>
<organism evidence="2">
    <name type="scientific">Chrysotila carterae</name>
    <name type="common">Marine alga</name>
    <name type="synonym">Syracosphaera carterae</name>
    <dbReference type="NCBI Taxonomy" id="13221"/>
    <lineage>
        <taxon>Eukaryota</taxon>
        <taxon>Haptista</taxon>
        <taxon>Haptophyta</taxon>
        <taxon>Prymnesiophyceae</taxon>
        <taxon>Isochrysidales</taxon>
        <taxon>Isochrysidaceae</taxon>
        <taxon>Chrysotila</taxon>
    </lineage>
</organism>